<dbReference type="PROSITE" id="PS51977">
    <property type="entry name" value="WGR"/>
    <property type="match status" value="1"/>
</dbReference>
<sequence length="88" mass="9944">MSDHPPTKGSIGAVSLIRVRPEKNERRFYALAVDVDLFGCALLARHWGRLGTTGRQRLDAHETVATALGALATLERTKRRRGYWDRKE</sequence>
<proteinExistence type="predicted"/>
<evidence type="ECO:0000313" key="2">
    <source>
        <dbReference type="EMBL" id="GLR67084.1"/>
    </source>
</evidence>
<reference evidence="3" key="1">
    <citation type="journal article" date="2019" name="Int. J. Syst. Evol. Microbiol.">
        <title>The Global Catalogue of Microorganisms (GCM) 10K type strain sequencing project: providing services to taxonomists for standard genome sequencing and annotation.</title>
        <authorList>
            <consortium name="The Broad Institute Genomics Platform"/>
            <consortium name="The Broad Institute Genome Sequencing Center for Infectious Disease"/>
            <person name="Wu L."/>
            <person name="Ma J."/>
        </authorList>
    </citation>
    <scope>NUCLEOTIDE SEQUENCE [LARGE SCALE GENOMIC DNA]</scope>
    <source>
        <strain evidence="3">NBRC 112502</strain>
    </source>
</reference>
<evidence type="ECO:0000259" key="1">
    <source>
        <dbReference type="PROSITE" id="PS51977"/>
    </source>
</evidence>
<keyword evidence="3" id="KW-1185">Reference proteome</keyword>
<feature type="domain" description="WGR" evidence="1">
    <location>
        <begin position="1"/>
        <end position="88"/>
    </location>
</feature>
<dbReference type="InterPro" id="IPR008893">
    <property type="entry name" value="WGR_domain"/>
</dbReference>
<gene>
    <name evidence="2" type="ORF">GCM10010909_17650</name>
</gene>
<dbReference type="Pfam" id="PF05406">
    <property type="entry name" value="WGR"/>
    <property type="match status" value="1"/>
</dbReference>
<dbReference type="CDD" id="cd07996">
    <property type="entry name" value="WGR_MMR_like"/>
    <property type="match status" value="1"/>
</dbReference>
<dbReference type="RefSeq" id="WP_284257796.1">
    <property type="nucleotide sequence ID" value="NZ_BSOS01000052.1"/>
</dbReference>
<dbReference type="Gene3D" id="2.20.140.10">
    <property type="entry name" value="WGR domain"/>
    <property type="match status" value="1"/>
</dbReference>
<dbReference type="Proteomes" id="UP001156641">
    <property type="component" value="Unassembled WGS sequence"/>
</dbReference>
<comment type="caution">
    <text evidence="2">The sequence shown here is derived from an EMBL/GenBank/DDBJ whole genome shotgun (WGS) entry which is preliminary data.</text>
</comment>
<dbReference type="InterPro" id="IPR049809">
    <property type="entry name" value="YehF/YfeS-like_WGR"/>
</dbReference>
<evidence type="ECO:0000313" key="3">
    <source>
        <dbReference type="Proteomes" id="UP001156641"/>
    </source>
</evidence>
<name>A0ABQ6A4J4_9PROT</name>
<accession>A0ABQ6A4J4</accession>
<dbReference type="InterPro" id="IPR036930">
    <property type="entry name" value="WGR_dom_sf"/>
</dbReference>
<protein>
    <submittedName>
        <fullName evidence="2">WGR domain-containing protein</fullName>
    </submittedName>
</protein>
<dbReference type="EMBL" id="BSOS01000052">
    <property type="protein sequence ID" value="GLR67084.1"/>
    <property type="molecule type" value="Genomic_DNA"/>
</dbReference>
<dbReference type="SUPFAM" id="SSF142921">
    <property type="entry name" value="WGR domain-like"/>
    <property type="match status" value="1"/>
</dbReference>
<dbReference type="SMART" id="SM00773">
    <property type="entry name" value="WGR"/>
    <property type="match status" value="1"/>
</dbReference>
<organism evidence="2 3">
    <name type="scientific">Acidocella aquatica</name>
    <dbReference type="NCBI Taxonomy" id="1922313"/>
    <lineage>
        <taxon>Bacteria</taxon>
        <taxon>Pseudomonadati</taxon>
        <taxon>Pseudomonadota</taxon>
        <taxon>Alphaproteobacteria</taxon>
        <taxon>Acetobacterales</taxon>
        <taxon>Acidocellaceae</taxon>
        <taxon>Acidocella</taxon>
    </lineage>
</organism>